<keyword evidence="1" id="KW-0472">Membrane</keyword>
<name>Q67WV3_ORYSJ</name>
<keyword evidence="1" id="KW-0812">Transmembrane</keyword>
<protein>
    <submittedName>
        <fullName evidence="2">Uncharacterized protein</fullName>
    </submittedName>
</protein>
<evidence type="ECO:0000256" key="1">
    <source>
        <dbReference type="SAM" id="Phobius"/>
    </source>
</evidence>
<organism evidence="2 3">
    <name type="scientific">Oryza sativa subsp. japonica</name>
    <name type="common">Rice</name>
    <dbReference type="NCBI Taxonomy" id="39947"/>
    <lineage>
        <taxon>Eukaryota</taxon>
        <taxon>Viridiplantae</taxon>
        <taxon>Streptophyta</taxon>
        <taxon>Embryophyta</taxon>
        <taxon>Tracheophyta</taxon>
        <taxon>Spermatophyta</taxon>
        <taxon>Magnoliopsida</taxon>
        <taxon>Liliopsida</taxon>
        <taxon>Poales</taxon>
        <taxon>Poaceae</taxon>
        <taxon>BOP clade</taxon>
        <taxon>Oryzoideae</taxon>
        <taxon>Oryzeae</taxon>
        <taxon>Oryzinae</taxon>
        <taxon>Oryza</taxon>
        <taxon>Oryza sativa</taxon>
    </lineage>
</organism>
<dbReference type="EMBL" id="AP003523">
    <property type="protein sequence ID" value="BAD37366.1"/>
    <property type="molecule type" value="Genomic_DNA"/>
</dbReference>
<reference evidence="3" key="1">
    <citation type="journal article" date="2005" name="Nature">
        <title>The map-based sequence of the rice genome.</title>
        <authorList>
            <consortium name="International rice genome sequencing project (IRGSP)"/>
            <person name="Matsumoto T."/>
            <person name="Wu J."/>
            <person name="Kanamori H."/>
            <person name="Katayose Y."/>
            <person name="Fujisawa M."/>
            <person name="Namiki N."/>
            <person name="Mizuno H."/>
            <person name="Yamamoto K."/>
            <person name="Antonio B.A."/>
            <person name="Baba T."/>
            <person name="Sakata K."/>
            <person name="Nagamura Y."/>
            <person name="Aoki H."/>
            <person name="Arikawa K."/>
            <person name="Arita K."/>
            <person name="Bito T."/>
            <person name="Chiden Y."/>
            <person name="Fujitsuka N."/>
            <person name="Fukunaka R."/>
            <person name="Hamada M."/>
            <person name="Harada C."/>
            <person name="Hayashi A."/>
            <person name="Hijishita S."/>
            <person name="Honda M."/>
            <person name="Hosokawa S."/>
            <person name="Ichikawa Y."/>
            <person name="Idonuma A."/>
            <person name="Iijima M."/>
            <person name="Ikeda M."/>
            <person name="Ikeno M."/>
            <person name="Ito K."/>
            <person name="Ito S."/>
            <person name="Ito T."/>
            <person name="Ito Y."/>
            <person name="Ito Y."/>
            <person name="Iwabuchi A."/>
            <person name="Kamiya K."/>
            <person name="Karasawa W."/>
            <person name="Kurita K."/>
            <person name="Katagiri S."/>
            <person name="Kikuta A."/>
            <person name="Kobayashi H."/>
            <person name="Kobayashi N."/>
            <person name="Machita K."/>
            <person name="Maehara T."/>
            <person name="Masukawa M."/>
            <person name="Mizubayashi T."/>
            <person name="Mukai Y."/>
            <person name="Nagasaki H."/>
            <person name="Nagata Y."/>
            <person name="Naito S."/>
            <person name="Nakashima M."/>
            <person name="Nakama Y."/>
            <person name="Nakamichi Y."/>
            <person name="Nakamura M."/>
            <person name="Meguro A."/>
            <person name="Negishi M."/>
            <person name="Ohta I."/>
            <person name="Ohta T."/>
            <person name="Okamoto M."/>
            <person name="Ono N."/>
            <person name="Saji S."/>
            <person name="Sakaguchi M."/>
            <person name="Sakai K."/>
            <person name="Shibata M."/>
            <person name="Shimokawa T."/>
            <person name="Song J."/>
            <person name="Takazaki Y."/>
            <person name="Terasawa K."/>
            <person name="Tsugane M."/>
            <person name="Tsuji K."/>
            <person name="Ueda S."/>
            <person name="Waki K."/>
            <person name="Yamagata H."/>
            <person name="Yamamoto M."/>
            <person name="Yamamoto S."/>
            <person name="Yamane H."/>
            <person name="Yoshiki S."/>
            <person name="Yoshihara R."/>
            <person name="Yukawa K."/>
            <person name="Zhong H."/>
            <person name="Yano M."/>
            <person name="Yuan Q."/>
            <person name="Ouyang S."/>
            <person name="Liu J."/>
            <person name="Jones K.M."/>
            <person name="Gansberger K."/>
            <person name="Moffat K."/>
            <person name="Hill J."/>
            <person name="Bera J."/>
            <person name="Fadrosh D."/>
            <person name="Jin S."/>
            <person name="Johri S."/>
            <person name="Kim M."/>
            <person name="Overton L."/>
            <person name="Reardon M."/>
            <person name="Tsitrin T."/>
            <person name="Vuong H."/>
            <person name="Weaver B."/>
            <person name="Ciecko A."/>
            <person name="Tallon L."/>
            <person name="Jackson J."/>
            <person name="Pai G."/>
            <person name="Aken S.V."/>
            <person name="Utterback T."/>
            <person name="Reidmuller S."/>
            <person name="Feldblyum T."/>
            <person name="Hsiao J."/>
            <person name="Zismann V."/>
            <person name="Iobst S."/>
            <person name="de Vazeille A.R."/>
            <person name="Buell C.R."/>
            <person name="Ying K."/>
            <person name="Li Y."/>
            <person name="Lu T."/>
            <person name="Huang Y."/>
            <person name="Zhao Q."/>
            <person name="Feng Q."/>
            <person name="Zhang L."/>
            <person name="Zhu J."/>
            <person name="Weng Q."/>
            <person name="Mu J."/>
            <person name="Lu Y."/>
            <person name="Fan D."/>
            <person name="Liu Y."/>
            <person name="Guan J."/>
            <person name="Zhang Y."/>
            <person name="Yu S."/>
            <person name="Liu X."/>
            <person name="Zhang Y."/>
            <person name="Hong G."/>
            <person name="Han B."/>
            <person name="Choisne N."/>
            <person name="Demange N."/>
            <person name="Orjeda G."/>
            <person name="Samain S."/>
            <person name="Cattolico L."/>
            <person name="Pelletier E."/>
            <person name="Couloux A."/>
            <person name="Segurens B."/>
            <person name="Wincker P."/>
            <person name="D'Hont A."/>
            <person name="Scarpelli C."/>
            <person name="Weissenbach J."/>
            <person name="Salanoubat M."/>
            <person name="Quetier F."/>
            <person name="Yu Y."/>
            <person name="Kim H.R."/>
            <person name="Rambo T."/>
            <person name="Currie J."/>
            <person name="Collura K."/>
            <person name="Luo M."/>
            <person name="Yang T."/>
            <person name="Ammiraju J.S.S."/>
            <person name="Engler F."/>
            <person name="Soderlund C."/>
            <person name="Wing R.A."/>
            <person name="Palmer L.E."/>
            <person name="de la Bastide M."/>
            <person name="Spiegel L."/>
            <person name="Nascimento L."/>
            <person name="Zutavern T."/>
            <person name="O'Shaughnessy A."/>
            <person name="Dike S."/>
            <person name="Dedhia N."/>
            <person name="Preston R."/>
            <person name="Balija V."/>
            <person name="McCombie W.R."/>
            <person name="Chow T."/>
            <person name="Chen H."/>
            <person name="Chung M."/>
            <person name="Chen C."/>
            <person name="Shaw J."/>
            <person name="Wu H."/>
            <person name="Hsiao K."/>
            <person name="Chao Y."/>
            <person name="Chu M."/>
            <person name="Cheng C."/>
            <person name="Hour A."/>
            <person name="Lee P."/>
            <person name="Lin S."/>
            <person name="Lin Y."/>
            <person name="Liou J."/>
            <person name="Liu S."/>
            <person name="Hsing Y."/>
            <person name="Raghuvanshi S."/>
            <person name="Mohanty A."/>
            <person name="Bharti A.K."/>
            <person name="Gaur A."/>
            <person name="Gupta V."/>
            <person name="Kumar D."/>
            <person name="Ravi V."/>
            <person name="Vij S."/>
            <person name="Kapur A."/>
            <person name="Khurana P."/>
            <person name="Khurana P."/>
            <person name="Khurana J.P."/>
            <person name="Tyagi A.K."/>
            <person name="Gaikwad K."/>
            <person name="Singh A."/>
            <person name="Dalal V."/>
            <person name="Srivastava S."/>
            <person name="Dixit A."/>
            <person name="Pal A.K."/>
            <person name="Ghazi I.A."/>
            <person name="Yadav M."/>
            <person name="Pandit A."/>
            <person name="Bhargava A."/>
            <person name="Sureshbabu K."/>
            <person name="Batra K."/>
            <person name="Sharma T.R."/>
            <person name="Mohapatra T."/>
            <person name="Singh N.K."/>
            <person name="Messing J."/>
            <person name="Nelson A.B."/>
            <person name="Fuks G."/>
            <person name="Kavchok S."/>
            <person name="Keizer G."/>
            <person name="Linton E."/>
            <person name="Llaca V."/>
            <person name="Song R."/>
            <person name="Tanyolac B."/>
            <person name="Young S."/>
            <person name="Ho-Il K."/>
            <person name="Hahn J.H."/>
            <person name="Sangsakoo G."/>
            <person name="Vanavichit A."/>
            <person name="de Mattos Luiz.A.T."/>
            <person name="Zimmer P.D."/>
            <person name="Malone G."/>
            <person name="Dellagostin O."/>
            <person name="de Oliveira A.C."/>
            <person name="Bevan M."/>
            <person name="Bancroft I."/>
            <person name="Minx P."/>
            <person name="Cordum H."/>
            <person name="Wilson R."/>
            <person name="Cheng Z."/>
            <person name="Jin W."/>
            <person name="Jiang J."/>
            <person name="Leong S.A."/>
            <person name="Iwama H."/>
            <person name="Gojobori T."/>
            <person name="Itoh T."/>
            <person name="Niimura Y."/>
            <person name="Fujii Y."/>
            <person name="Habara T."/>
            <person name="Sakai H."/>
            <person name="Sato Y."/>
            <person name="Wilson G."/>
            <person name="Kumar K."/>
            <person name="McCouch S."/>
            <person name="Juretic N."/>
            <person name="Hoen D."/>
            <person name="Wright S."/>
            <person name="Bruskiewich R."/>
            <person name="Bureau T."/>
            <person name="Miyao A."/>
            <person name="Hirochika H."/>
            <person name="Nishikawa T."/>
            <person name="Kadowaki K."/>
            <person name="Sugiura M."/>
            <person name="Burr B."/>
            <person name="Sasaki T."/>
        </authorList>
    </citation>
    <scope>NUCLEOTIDE SEQUENCE [LARGE SCALE GENOMIC DNA]</scope>
    <source>
        <strain evidence="3">cv. Nipponbare</strain>
    </source>
</reference>
<dbReference type="Proteomes" id="UP000000763">
    <property type="component" value="Chromosome 6"/>
</dbReference>
<evidence type="ECO:0000313" key="2">
    <source>
        <dbReference type="EMBL" id="BAD37366.1"/>
    </source>
</evidence>
<feature type="transmembrane region" description="Helical" evidence="1">
    <location>
        <begin position="84"/>
        <end position="105"/>
    </location>
</feature>
<feature type="transmembrane region" description="Helical" evidence="1">
    <location>
        <begin position="61"/>
        <end position="78"/>
    </location>
</feature>
<gene>
    <name evidence="2" type="primary">P0416A11.25</name>
</gene>
<evidence type="ECO:0000313" key="3">
    <source>
        <dbReference type="Proteomes" id="UP000000763"/>
    </source>
</evidence>
<reference evidence="3" key="2">
    <citation type="journal article" date="2008" name="Nucleic Acids Res.">
        <title>The rice annotation project database (RAP-DB): 2008 update.</title>
        <authorList>
            <consortium name="The rice annotation project (RAP)"/>
        </authorList>
    </citation>
    <scope>GENOME REANNOTATION</scope>
    <source>
        <strain evidence="3">cv. Nipponbare</strain>
    </source>
</reference>
<dbReference type="AlphaFoldDB" id="Q67WV3"/>
<keyword evidence="1" id="KW-1133">Transmembrane helix</keyword>
<accession>Q67WV3</accession>
<proteinExistence type="predicted"/>
<sequence>METGIFIQVRAPELSVNNKVASHLESVPGEIRDSAFVSPDSIRRHRRVLAVLIPEVDIRRLVLAYVGFYVVASMSIVLDVDPFMVDVCPPVLLGGLVFIPIGVPLSK</sequence>